<comment type="caution">
    <text evidence="5">The sequence shown here is derived from an EMBL/GenBank/DDBJ whole genome shotgun (WGS) entry which is preliminary data.</text>
</comment>
<gene>
    <name evidence="5" type="ORF">A2909_00385</name>
</gene>
<evidence type="ECO:0000259" key="4">
    <source>
        <dbReference type="Pfam" id="PF13180"/>
    </source>
</evidence>
<dbReference type="SUPFAM" id="SSF50156">
    <property type="entry name" value="PDZ domain-like"/>
    <property type="match status" value="1"/>
</dbReference>
<dbReference type="GO" id="GO:0004252">
    <property type="term" value="F:serine-type endopeptidase activity"/>
    <property type="evidence" value="ECO:0007669"/>
    <property type="project" value="InterPro"/>
</dbReference>
<accession>A0A1G2LP78</accession>
<dbReference type="GO" id="GO:0006508">
    <property type="term" value="P:proteolysis"/>
    <property type="evidence" value="ECO:0007669"/>
    <property type="project" value="UniProtKB-KW"/>
</dbReference>
<dbReference type="Gene3D" id="2.40.10.120">
    <property type="match status" value="1"/>
</dbReference>
<dbReference type="Proteomes" id="UP000178302">
    <property type="component" value="Unassembled WGS sequence"/>
</dbReference>
<name>A0A1G2LP78_9BACT</name>
<dbReference type="SUPFAM" id="SSF50494">
    <property type="entry name" value="Trypsin-like serine proteases"/>
    <property type="match status" value="1"/>
</dbReference>
<dbReference type="Gene3D" id="2.30.42.10">
    <property type="match status" value="1"/>
</dbReference>
<dbReference type="InterPro" id="IPR001940">
    <property type="entry name" value="Peptidase_S1C"/>
</dbReference>
<dbReference type="InterPro" id="IPR001478">
    <property type="entry name" value="PDZ"/>
</dbReference>
<dbReference type="PANTHER" id="PTHR22939">
    <property type="entry name" value="SERINE PROTEASE FAMILY S1C HTRA-RELATED"/>
    <property type="match status" value="1"/>
</dbReference>
<keyword evidence="2" id="KW-0645">Protease</keyword>
<evidence type="ECO:0000256" key="2">
    <source>
        <dbReference type="ARBA" id="ARBA00022670"/>
    </source>
</evidence>
<reference evidence="5 6" key="1">
    <citation type="journal article" date="2016" name="Nat. Commun.">
        <title>Thousands of microbial genomes shed light on interconnected biogeochemical processes in an aquifer system.</title>
        <authorList>
            <person name="Anantharaman K."/>
            <person name="Brown C.T."/>
            <person name="Hug L.A."/>
            <person name="Sharon I."/>
            <person name="Castelle C.J."/>
            <person name="Probst A.J."/>
            <person name="Thomas B.C."/>
            <person name="Singh A."/>
            <person name="Wilkins M.J."/>
            <person name="Karaoz U."/>
            <person name="Brodie E.L."/>
            <person name="Williams K.H."/>
            <person name="Hubbard S.S."/>
            <person name="Banfield J.F."/>
        </authorList>
    </citation>
    <scope>NUCLEOTIDE SEQUENCE [LARGE SCALE GENOMIC DNA]</scope>
</reference>
<dbReference type="PRINTS" id="PR00834">
    <property type="entry name" value="PROTEASES2C"/>
</dbReference>
<dbReference type="AlphaFoldDB" id="A0A1G2LP78"/>
<dbReference type="InterPro" id="IPR036034">
    <property type="entry name" value="PDZ_sf"/>
</dbReference>
<protein>
    <recommendedName>
        <fullName evidence="4">PDZ domain-containing protein</fullName>
    </recommendedName>
</protein>
<dbReference type="PANTHER" id="PTHR22939:SF129">
    <property type="entry name" value="SERINE PROTEASE HTRA2, MITOCHONDRIAL"/>
    <property type="match status" value="1"/>
</dbReference>
<dbReference type="Pfam" id="PF13180">
    <property type="entry name" value="PDZ_2"/>
    <property type="match status" value="1"/>
</dbReference>
<organism evidence="5 6">
    <name type="scientific">Candidatus Tagabacteria bacterium RIFCSPLOWO2_01_FULL_39_11</name>
    <dbReference type="NCBI Taxonomy" id="1802295"/>
    <lineage>
        <taxon>Bacteria</taxon>
        <taxon>Candidatus Tagaibacteriota</taxon>
    </lineage>
</organism>
<evidence type="ECO:0000313" key="5">
    <source>
        <dbReference type="EMBL" id="OHA13324.1"/>
    </source>
</evidence>
<evidence type="ECO:0000313" key="6">
    <source>
        <dbReference type="Proteomes" id="UP000178302"/>
    </source>
</evidence>
<evidence type="ECO:0000256" key="1">
    <source>
        <dbReference type="ARBA" id="ARBA00010541"/>
    </source>
</evidence>
<keyword evidence="3" id="KW-0378">Hydrolase</keyword>
<proteinExistence type="inferred from homology"/>
<dbReference type="Pfam" id="PF13365">
    <property type="entry name" value="Trypsin_2"/>
    <property type="match status" value="1"/>
</dbReference>
<evidence type="ECO:0000256" key="3">
    <source>
        <dbReference type="ARBA" id="ARBA00022801"/>
    </source>
</evidence>
<dbReference type="EMBL" id="MHQZ01000037">
    <property type="protein sequence ID" value="OHA13324.1"/>
    <property type="molecule type" value="Genomic_DNA"/>
</dbReference>
<comment type="similarity">
    <text evidence="1">Belongs to the peptidase S1C family.</text>
</comment>
<sequence>MTFEQQIISTVKKILPAVVSITIAKDPATIKEEVYRNPFLGMNIPPEQLEEELKEAPHDEKGRIKLGGGSGFFVSSNGIVLTNKHVIADPNASYSVITSDEKNHDAVVLARDPINDIAILKVNMKDCPVVELEESEKLDLGQTVIAVGNALGQFQNSVSTGIVAGLSRLISAVTDLSGKQERLRGLIQTDAAINPGNSGGPLVNLKGNAIGINAAIVFGAQNIGFAIPVKHAKKDLDEIKKFGRIRRPFVGLRYVLLNDGLQEKFNLSLNHGALVINEGLPGDVAVIQGSPAEEAGLKEFDIITHCDKKQISQNETLEDIISEHEIGDKLKLNVSRNGNVIQKEIILKELKKLDSF</sequence>
<dbReference type="InterPro" id="IPR009003">
    <property type="entry name" value="Peptidase_S1_PA"/>
</dbReference>
<feature type="domain" description="PDZ" evidence="4">
    <location>
        <begin position="272"/>
        <end position="345"/>
    </location>
</feature>
<dbReference type="CDD" id="cd06779">
    <property type="entry name" value="cpPDZ_Deg_HtrA-like"/>
    <property type="match status" value="1"/>
</dbReference>